<dbReference type="EMBL" id="BQXS01011726">
    <property type="protein sequence ID" value="GKT16069.1"/>
    <property type="molecule type" value="Genomic_DNA"/>
</dbReference>
<organism evidence="1 2">
    <name type="scientific">Aduncisulcus paluster</name>
    <dbReference type="NCBI Taxonomy" id="2918883"/>
    <lineage>
        <taxon>Eukaryota</taxon>
        <taxon>Metamonada</taxon>
        <taxon>Carpediemonas-like organisms</taxon>
        <taxon>Aduncisulcus</taxon>
    </lineage>
</organism>
<comment type="caution">
    <text evidence="1">The sequence shown here is derived from an EMBL/GenBank/DDBJ whole genome shotgun (WGS) entry which is preliminary data.</text>
</comment>
<gene>
    <name evidence="1" type="ORF">ADUPG1_010845</name>
</gene>
<evidence type="ECO:0000313" key="2">
    <source>
        <dbReference type="Proteomes" id="UP001057375"/>
    </source>
</evidence>
<reference evidence="1" key="1">
    <citation type="submission" date="2022-03" db="EMBL/GenBank/DDBJ databases">
        <title>Draft genome sequence of Aduncisulcus paluster, a free-living microaerophilic Fornicata.</title>
        <authorList>
            <person name="Yuyama I."/>
            <person name="Kume K."/>
            <person name="Tamura T."/>
            <person name="Inagaki Y."/>
            <person name="Hashimoto T."/>
        </authorList>
    </citation>
    <scope>NUCLEOTIDE SEQUENCE</scope>
    <source>
        <strain evidence="1">NY0171</strain>
    </source>
</reference>
<dbReference type="Proteomes" id="UP001057375">
    <property type="component" value="Unassembled WGS sequence"/>
</dbReference>
<sequence>MLYSNDICLAFDFVDISELVKKKLCHHEIGEEEESAGEFESEDPDSSIIESENSEDNIIYFEPRVSIEMFSARATDLSKAVTNLLLKHKIRKSRIVAIITDREPTMITFFLD</sequence>
<evidence type="ECO:0000313" key="1">
    <source>
        <dbReference type="EMBL" id="GKT16069.1"/>
    </source>
</evidence>
<name>A0ABQ5JT31_9EUKA</name>
<keyword evidence="2" id="KW-1185">Reference proteome</keyword>
<proteinExistence type="predicted"/>
<protein>
    <submittedName>
        <fullName evidence="1">Uncharacterized protein</fullName>
    </submittedName>
</protein>
<accession>A0ABQ5JT31</accession>